<dbReference type="SMART" id="SM00116">
    <property type="entry name" value="CBS"/>
    <property type="match status" value="4"/>
</dbReference>
<evidence type="ECO:0000313" key="6">
    <source>
        <dbReference type="EMBL" id="KAG0004088.1"/>
    </source>
</evidence>
<feature type="compositionally biased region" description="Basic residues" evidence="3">
    <location>
        <begin position="69"/>
        <end position="78"/>
    </location>
</feature>
<keyword evidence="1" id="KW-0677">Repeat</keyword>
<evidence type="ECO:0000256" key="1">
    <source>
        <dbReference type="ARBA" id="ARBA00022737"/>
    </source>
</evidence>
<reference evidence="6" key="1">
    <citation type="journal article" date="2020" name="Fungal Divers.">
        <title>Resolving the Mortierellaceae phylogeny through synthesis of multi-gene phylogenetics and phylogenomics.</title>
        <authorList>
            <person name="Vandepol N."/>
            <person name="Liber J."/>
            <person name="Desiro A."/>
            <person name="Na H."/>
            <person name="Kennedy M."/>
            <person name="Barry K."/>
            <person name="Grigoriev I.V."/>
            <person name="Miller A.N."/>
            <person name="O'Donnell K."/>
            <person name="Stajich J.E."/>
            <person name="Bonito G."/>
        </authorList>
    </citation>
    <scope>NUCLEOTIDE SEQUENCE</scope>
    <source>
        <strain evidence="6">NRRL 2769</strain>
    </source>
</reference>
<feature type="domain" description="CBS" evidence="4">
    <location>
        <begin position="151"/>
        <end position="207"/>
    </location>
</feature>
<dbReference type="PANTHER" id="PTHR48108">
    <property type="entry name" value="CBS DOMAIN-CONTAINING PROTEIN CBSX2, CHLOROPLASTIC"/>
    <property type="match status" value="1"/>
</dbReference>
<evidence type="ECO:0000313" key="7">
    <source>
        <dbReference type="Proteomes" id="UP000703661"/>
    </source>
</evidence>
<feature type="domain" description="CBS" evidence="4">
    <location>
        <begin position="321"/>
        <end position="378"/>
    </location>
</feature>
<dbReference type="InterPro" id="IPR000644">
    <property type="entry name" value="CBS_dom"/>
</dbReference>
<dbReference type="Pfam" id="PF00571">
    <property type="entry name" value="CBS"/>
    <property type="match status" value="3"/>
</dbReference>
<feature type="compositionally biased region" description="Low complexity" evidence="3">
    <location>
        <begin position="33"/>
        <end position="44"/>
    </location>
</feature>
<keyword evidence="2" id="KW-0129">CBS domain</keyword>
<dbReference type="SUPFAM" id="SSF54277">
    <property type="entry name" value="CAD &amp; PB1 domains"/>
    <property type="match status" value="1"/>
</dbReference>
<evidence type="ECO:0000259" key="5">
    <source>
        <dbReference type="PROSITE" id="PS51745"/>
    </source>
</evidence>
<dbReference type="PANTHER" id="PTHR48108:SF26">
    <property type="entry name" value="CBS DOMAIN-CONTAINING PROTEIN DDB_G0289609"/>
    <property type="match status" value="1"/>
</dbReference>
<feature type="compositionally biased region" description="Polar residues" evidence="3">
    <location>
        <begin position="1"/>
        <end position="16"/>
    </location>
</feature>
<dbReference type="InterPro" id="IPR000270">
    <property type="entry name" value="PB1_dom"/>
</dbReference>
<keyword evidence="7" id="KW-1185">Reference proteome</keyword>
<feature type="region of interest" description="Disordered" evidence="3">
    <location>
        <begin position="1"/>
        <end position="88"/>
    </location>
</feature>
<evidence type="ECO:0000259" key="4">
    <source>
        <dbReference type="PROSITE" id="PS51371"/>
    </source>
</evidence>
<dbReference type="InterPro" id="IPR046342">
    <property type="entry name" value="CBS_dom_sf"/>
</dbReference>
<organism evidence="6 7">
    <name type="scientific">Entomortierella chlamydospora</name>
    <dbReference type="NCBI Taxonomy" id="101097"/>
    <lineage>
        <taxon>Eukaryota</taxon>
        <taxon>Fungi</taxon>
        <taxon>Fungi incertae sedis</taxon>
        <taxon>Mucoromycota</taxon>
        <taxon>Mortierellomycotina</taxon>
        <taxon>Mortierellomycetes</taxon>
        <taxon>Mortierellales</taxon>
        <taxon>Mortierellaceae</taxon>
        <taxon>Entomortierella</taxon>
    </lineage>
</organism>
<dbReference type="AlphaFoldDB" id="A0A9P6MJC8"/>
<evidence type="ECO:0000256" key="2">
    <source>
        <dbReference type="PROSITE-ProRule" id="PRU00703"/>
    </source>
</evidence>
<protein>
    <submittedName>
        <fullName evidence="6">Uncharacterized protein</fullName>
    </submittedName>
</protein>
<dbReference type="EMBL" id="JAAAID010002794">
    <property type="protein sequence ID" value="KAG0004088.1"/>
    <property type="molecule type" value="Genomic_DNA"/>
</dbReference>
<dbReference type="PROSITE" id="PS51371">
    <property type="entry name" value="CBS"/>
    <property type="match status" value="3"/>
</dbReference>
<dbReference type="PROSITE" id="PS51745">
    <property type="entry name" value="PB1"/>
    <property type="match status" value="1"/>
</dbReference>
<feature type="domain" description="CBS" evidence="4">
    <location>
        <begin position="80"/>
        <end position="142"/>
    </location>
</feature>
<dbReference type="Gene3D" id="3.10.20.90">
    <property type="entry name" value="Phosphatidylinositol 3-kinase Catalytic Subunit, Chain A, domain 1"/>
    <property type="match status" value="1"/>
</dbReference>
<dbReference type="InterPro" id="IPR053793">
    <property type="entry name" value="PB1-like"/>
</dbReference>
<evidence type="ECO:0000256" key="3">
    <source>
        <dbReference type="SAM" id="MobiDB-lite"/>
    </source>
</evidence>
<feature type="non-terminal residue" evidence="6">
    <location>
        <position position="524"/>
    </location>
</feature>
<dbReference type="Pfam" id="PF00564">
    <property type="entry name" value="PB1"/>
    <property type="match status" value="1"/>
</dbReference>
<sequence length="524" mass="56826">MKQRSSLPTPSNSTGNLPEALANVGNSRPLPSTTKTTTKTTAAADLARKRQVRKDDAIRKKLDQELGRKKASSKKAHGSTRPVQGTVGSLRPSQALTLLDTAMVIDAARADAVLVVDHDSNLVGIMTDKDLAFRVVAEGLDVHNTLISQVMTKNPFCVTTDTNATEALSKMVNGGFRHLPCLNADGDVVGLLDITKCLYEALEKLEKAHESSKQLVDALEGMRSDWTQAANPELRSYVDIMRERMASPDLNTILEEHHEVAEIQAKTSVREACRVMKQFHATASLITEDGRITGIFTSKDIVVRVLAADLMPDTTSVIRVMTPRPDTVKCSTTILDALKMMHSNHYLHLPVVDGLGHMTGLVDILQVSLAMLRQMNTIHGPSDSPVWNKFWEASFGKDDTGSDVSASDIRSVMVPASEIMMPYSASMVGTGIRIGSVVGGGSSRFGDGPLSPTSSTDEIGSEFVFKFKDGSGQAHRFSSSTRSFKELYDKVVEKMGGDKSVTLSYCDEENDQVLILQDSDIVGA</sequence>
<dbReference type="InterPro" id="IPR051462">
    <property type="entry name" value="CBS_domain-containing"/>
</dbReference>
<accession>A0A9P6MJC8</accession>
<dbReference type="Proteomes" id="UP000703661">
    <property type="component" value="Unassembled WGS sequence"/>
</dbReference>
<dbReference type="Gene3D" id="3.10.580.10">
    <property type="entry name" value="CBS-domain"/>
    <property type="match status" value="2"/>
</dbReference>
<feature type="compositionally biased region" description="Basic and acidic residues" evidence="3">
    <location>
        <begin position="53"/>
        <end position="68"/>
    </location>
</feature>
<comment type="caution">
    <text evidence="6">The sequence shown here is derived from an EMBL/GenBank/DDBJ whole genome shotgun (WGS) entry which is preliminary data.</text>
</comment>
<dbReference type="SUPFAM" id="SSF54631">
    <property type="entry name" value="CBS-domain pair"/>
    <property type="match status" value="2"/>
</dbReference>
<proteinExistence type="predicted"/>
<gene>
    <name evidence="6" type="ORF">BGZ80_005675</name>
</gene>
<feature type="domain" description="PB1" evidence="5">
    <location>
        <begin position="460"/>
        <end position="524"/>
    </location>
</feature>
<dbReference type="CDD" id="cd17782">
    <property type="entry name" value="CBS_pair_MUG70_2"/>
    <property type="match status" value="1"/>
</dbReference>
<name>A0A9P6MJC8_9FUNG</name>